<dbReference type="STRING" id="56646.A0A2L2SZ90"/>
<dbReference type="InterPro" id="IPR013112">
    <property type="entry name" value="FAD-bd_8"/>
</dbReference>
<protein>
    <recommendedName>
        <fullName evidence="3">ferric-chelate reductase (NADPH)</fullName>
        <ecNumber evidence="3">1.16.1.9</ecNumber>
    </recommendedName>
</protein>
<comment type="similarity">
    <text evidence="2">Belongs to the ferric reductase (FRE) family.</text>
</comment>
<keyword evidence="17" id="KW-1185">Reference proteome</keyword>
<evidence type="ECO:0000256" key="5">
    <source>
        <dbReference type="ARBA" id="ARBA00022475"/>
    </source>
</evidence>
<accession>A0A2L2SZ90</accession>
<feature type="domain" description="FAD-binding FR-type" evidence="15">
    <location>
        <begin position="250"/>
        <end position="365"/>
    </location>
</feature>
<comment type="subcellular location">
    <subcellularLocation>
        <location evidence="1">Cell membrane</location>
        <topology evidence="1">Multi-pass membrane protein</topology>
    </subcellularLocation>
</comment>
<evidence type="ECO:0000256" key="3">
    <source>
        <dbReference type="ARBA" id="ARBA00012668"/>
    </source>
</evidence>
<dbReference type="SUPFAM" id="SSF63380">
    <property type="entry name" value="Riboflavin synthase domain-like"/>
    <property type="match status" value="1"/>
</dbReference>
<evidence type="ECO:0000256" key="2">
    <source>
        <dbReference type="ARBA" id="ARBA00006278"/>
    </source>
</evidence>
<keyword evidence="6 14" id="KW-0812">Transmembrane</keyword>
<evidence type="ECO:0000256" key="13">
    <source>
        <dbReference type="ARBA" id="ARBA00048483"/>
    </source>
</evidence>
<dbReference type="EC" id="1.16.1.9" evidence="3"/>
<dbReference type="RefSeq" id="XP_025587152.1">
    <property type="nucleotide sequence ID" value="XM_025736557.2"/>
</dbReference>
<dbReference type="GO" id="GO:0015677">
    <property type="term" value="P:copper ion import"/>
    <property type="evidence" value="ECO:0007669"/>
    <property type="project" value="TreeGrafter"/>
</dbReference>
<evidence type="ECO:0000256" key="14">
    <source>
        <dbReference type="SAM" id="Phobius"/>
    </source>
</evidence>
<evidence type="ECO:0000256" key="12">
    <source>
        <dbReference type="ARBA" id="ARBA00023180"/>
    </source>
</evidence>
<dbReference type="GeneID" id="37259507"/>
<keyword evidence="9" id="KW-0560">Oxidoreductase</keyword>
<dbReference type="PANTHER" id="PTHR32361:SF9">
    <property type="entry name" value="FERRIC REDUCTASE TRANSMEMBRANE COMPONENT 3-RELATED"/>
    <property type="match status" value="1"/>
</dbReference>
<dbReference type="Pfam" id="PF01794">
    <property type="entry name" value="Ferric_reduct"/>
    <property type="match status" value="1"/>
</dbReference>
<keyword evidence="5" id="KW-1003">Cell membrane</keyword>
<evidence type="ECO:0000313" key="17">
    <source>
        <dbReference type="Proteomes" id="UP000245910"/>
    </source>
</evidence>
<keyword evidence="11 14" id="KW-0472">Membrane</keyword>
<feature type="transmembrane region" description="Helical" evidence="14">
    <location>
        <begin position="83"/>
        <end position="105"/>
    </location>
</feature>
<feature type="transmembrane region" description="Helical" evidence="14">
    <location>
        <begin position="20"/>
        <end position="38"/>
    </location>
</feature>
<proteinExistence type="inferred from homology"/>
<dbReference type="InterPro" id="IPR013121">
    <property type="entry name" value="Fe_red_NAD-bd_6"/>
</dbReference>
<evidence type="ECO:0000256" key="1">
    <source>
        <dbReference type="ARBA" id="ARBA00004651"/>
    </source>
</evidence>
<dbReference type="InterPro" id="IPR017938">
    <property type="entry name" value="Riboflavin_synthase-like_b-brl"/>
</dbReference>
<dbReference type="PANTHER" id="PTHR32361">
    <property type="entry name" value="FERRIC/CUPRIC REDUCTASE TRANSMEMBRANE COMPONENT"/>
    <property type="match status" value="1"/>
</dbReference>
<evidence type="ECO:0000256" key="9">
    <source>
        <dbReference type="ARBA" id="ARBA00023002"/>
    </source>
</evidence>
<evidence type="ECO:0000256" key="7">
    <source>
        <dbReference type="ARBA" id="ARBA00022982"/>
    </source>
</evidence>
<evidence type="ECO:0000256" key="6">
    <source>
        <dbReference type="ARBA" id="ARBA00022692"/>
    </source>
</evidence>
<dbReference type="AlphaFoldDB" id="A0A2L2SZ90"/>
<name>A0A2L2SZ90_9HYPO</name>
<dbReference type="GO" id="GO:0006826">
    <property type="term" value="P:iron ion transport"/>
    <property type="evidence" value="ECO:0007669"/>
    <property type="project" value="TreeGrafter"/>
</dbReference>
<dbReference type="SUPFAM" id="SSF52343">
    <property type="entry name" value="Ferredoxin reductase-like, C-terminal NADP-linked domain"/>
    <property type="match status" value="1"/>
</dbReference>
<keyword evidence="8 14" id="KW-1133">Transmembrane helix</keyword>
<dbReference type="PROSITE" id="PS51384">
    <property type="entry name" value="FAD_FR"/>
    <property type="match status" value="1"/>
</dbReference>
<organism evidence="16 17">
    <name type="scientific">Fusarium venenatum</name>
    <dbReference type="NCBI Taxonomy" id="56646"/>
    <lineage>
        <taxon>Eukaryota</taxon>
        <taxon>Fungi</taxon>
        <taxon>Dikarya</taxon>
        <taxon>Ascomycota</taxon>
        <taxon>Pezizomycotina</taxon>
        <taxon>Sordariomycetes</taxon>
        <taxon>Hypocreomycetidae</taxon>
        <taxon>Hypocreales</taxon>
        <taxon>Nectriaceae</taxon>
        <taxon>Fusarium</taxon>
    </lineage>
</organism>
<evidence type="ECO:0000259" key="15">
    <source>
        <dbReference type="PROSITE" id="PS51384"/>
    </source>
</evidence>
<dbReference type="EMBL" id="LN649230">
    <property type="protein sequence ID" value="CEI63432.1"/>
    <property type="molecule type" value="Genomic_DNA"/>
</dbReference>
<dbReference type="KEGG" id="fvn:FVRRES_07868"/>
<evidence type="ECO:0000256" key="11">
    <source>
        <dbReference type="ARBA" id="ARBA00023136"/>
    </source>
</evidence>
<feature type="transmembrane region" description="Helical" evidence="14">
    <location>
        <begin position="190"/>
        <end position="207"/>
    </location>
</feature>
<dbReference type="Pfam" id="PF08030">
    <property type="entry name" value="NAD_binding_6"/>
    <property type="match status" value="1"/>
</dbReference>
<evidence type="ECO:0000313" key="16">
    <source>
        <dbReference type="EMBL" id="CEI63432.1"/>
    </source>
</evidence>
<sequence length="563" mass="62932">MQGLKPPTTKQLKNEEALTKYAAFLCGLMLFVTAARWLRKICIKSPHLKTPVSSSSYGREACLLVFQNLQRHVPWKWFERPSLGFIMIISIYLAGNIAFCSNMLAMPQLLNHWSSRFGWMCVGNMALCVFFGLKNTPLGPLAAVSHSQLNVFHRIVGYTTVSLVLLHAAVYTIHFGRQGRLVQLLKPEDIAGIGAGVAMFVLLMGIFRHNHYELFYVSHIIGFLVVVLLTALHRPNWAKKIPLVMLIVFSMWALDRLIRLIRLSCNLVNNSATFYPLPYGGTRVILKKPGTEAALPGSHCFLWVPRLRTHENHPFTIVSNDSSGLELVMKSHEGFTRAAVRFASQHPGTTLWASIDGPYGSLPEVNHYDKLVLVAGGSGAAFTFGFMNRIMMQPEKVAVQSIEFVWAVKRIEQLNWFRRHLVNIAEAEHPPSFKVYVTGEQLGSNSAATICTASERQHFLGETESEALLREVRFNYDTISPMGDICGLLHQTTSEHILNVIFEKLNVNKVISKALGTAGCHQRVLVVSCGPKSLMCAVVESADKWQNTRGLRIDVHCEAFDSC</sequence>
<dbReference type="GO" id="GO:0006879">
    <property type="term" value="P:intracellular iron ion homeostasis"/>
    <property type="evidence" value="ECO:0007669"/>
    <property type="project" value="TreeGrafter"/>
</dbReference>
<evidence type="ECO:0000256" key="4">
    <source>
        <dbReference type="ARBA" id="ARBA00022448"/>
    </source>
</evidence>
<dbReference type="GO" id="GO:0005886">
    <property type="term" value="C:plasma membrane"/>
    <property type="evidence" value="ECO:0007669"/>
    <property type="project" value="UniProtKB-SubCell"/>
</dbReference>
<keyword evidence="4" id="KW-0813">Transport</keyword>
<dbReference type="InterPro" id="IPR051410">
    <property type="entry name" value="Ferric/Cupric_Reductase"/>
</dbReference>
<reference evidence="17" key="1">
    <citation type="submission" date="2014-10" db="EMBL/GenBank/DDBJ databases">
        <authorList>
            <person name="King R."/>
        </authorList>
    </citation>
    <scope>NUCLEOTIDE SEQUENCE [LARGE SCALE GENOMIC DNA]</scope>
    <source>
        <strain evidence="17">A3/5</strain>
    </source>
</reference>
<dbReference type="GO" id="GO:0052851">
    <property type="term" value="F:ferric-chelate reductase (NADPH) activity"/>
    <property type="evidence" value="ECO:0007669"/>
    <property type="project" value="UniProtKB-EC"/>
</dbReference>
<dbReference type="Pfam" id="PF08022">
    <property type="entry name" value="FAD_binding_8"/>
    <property type="match status" value="1"/>
</dbReference>
<dbReference type="Gene3D" id="3.40.50.80">
    <property type="entry name" value="Nucleotide-binding domain of ferredoxin-NADP reductase (FNR) module"/>
    <property type="match status" value="1"/>
</dbReference>
<dbReference type="CDD" id="cd06186">
    <property type="entry name" value="NOX_Duox_like_FAD_NADP"/>
    <property type="match status" value="1"/>
</dbReference>
<dbReference type="Proteomes" id="UP000245910">
    <property type="component" value="Chromosome II"/>
</dbReference>
<evidence type="ECO:0000256" key="10">
    <source>
        <dbReference type="ARBA" id="ARBA00023065"/>
    </source>
</evidence>
<dbReference type="SFLD" id="SFLDG01168">
    <property type="entry name" value="Ferric_reductase_subgroup_(FRE"/>
    <property type="match status" value="1"/>
</dbReference>
<dbReference type="InterPro" id="IPR013130">
    <property type="entry name" value="Fe3_Rdtase_TM_dom"/>
</dbReference>
<keyword evidence="12" id="KW-0325">Glycoprotein</keyword>
<dbReference type="InterPro" id="IPR017927">
    <property type="entry name" value="FAD-bd_FR_type"/>
</dbReference>
<comment type="catalytic activity">
    <reaction evidence="13">
        <text>2 a Fe(II)-siderophore + NADP(+) + H(+) = 2 a Fe(III)-siderophore + NADPH</text>
        <dbReference type="Rhea" id="RHEA:28795"/>
        <dbReference type="Rhea" id="RHEA-COMP:11342"/>
        <dbReference type="Rhea" id="RHEA-COMP:11344"/>
        <dbReference type="ChEBI" id="CHEBI:15378"/>
        <dbReference type="ChEBI" id="CHEBI:29033"/>
        <dbReference type="ChEBI" id="CHEBI:29034"/>
        <dbReference type="ChEBI" id="CHEBI:57783"/>
        <dbReference type="ChEBI" id="CHEBI:58349"/>
        <dbReference type="EC" id="1.16.1.9"/>
    </reaction>
</comment>
<evidence type="ECO:0000256" key="8">
    <source>
        <dbReference type="ARBA" id="ARBA00022989"/>
    </source>
</evidence>
<dbReference type="OrthoDB" id="10006946at2759"/>
<feature type="transmembrane region" description="Helical" evidence="14">
    <location>
        <begin position="155"/>
        <end position="175"/>
    </location>
</feature>
<feature type="transmembrane region" description="Helical" evidence="14">
    <location>
        <begin position="214"/>
        <end position="231"/>
    </location>
</feature>
<dbReference type="InterPro" id="IPR039261">
    <property type="entry name" value="FNR_nucleotide-bd"/>
</dbReference>
<dbReference type="SFLD" id="SFLDS00052">
    <property type="entry name" value="Ferric_Reductase_Domain"/>
    <property type="match status" value="1"/>
</dbReference>
<keyword evidence="10" id="KW-0406">Ion transport</keyword>
<keyword evidence="7" id="KW-0249">Electron transport</keyword>